<evidence type="ECO:0000256" key="1">
    <source>
        <dbReference type="SAM" id="MobiDB-lite"/>
    </source>
</evidence>
<gene>
    <name evidence="2" type="ORF">SDC9_111240</name>
</gene>
<evidence type="ECO:0000313" key="2">
    <source>
        <dbReference type="EMBL" id="MPM64354.1"/>
    </source>
</evidence>
<reference evidence="2" key="1">
    <citation type="submission" date="2019-08" db="EMBL/GenBank/DDBJ databases">
        <authorList>
            <person name="Kucharzyk K."/>
            <person name="Murdoch R.W."/>
            <person name="Higgins S."/>
            <person name="Loffler F."/>
        </authorList>
    </citation>
    <scope>NUCLEOTIDE SEQUENCE</scope>
</reference>
<feature type="region of interest" description="Disordered" evidence="1">
    <location>
        <begin position="1"/>
        <end position="26"/>
    </location>
</feature>
<protein>
    <submittedName>
        <fullName evidence="2">Uncharacterized protein</fullName>
    </submittedName>
</protein>
<organism evidence="2">
    <name type="scientific">bioreactor metagenome</name>
    <dbReference type="NCBI Taxonomy" id="1076179"/>
    <lineage>
        <taxon>unclassified sequences</taxon>
        <taxon>metagenomes</taxon>
        <taxon>ecological metagenomes</taxon>
    </lineage>
</organism>
<dbReference type="EMBL" id="VSSQ01019905">
    <property type="protein sequence ID" value="MPM64354.1"/>
    <property type="molecule type" value="Genomic_DNA"/>
</dbReference>
<name>A0A645BRA3_9ZZZZ</name>
<accession>A0A645BRA3</accession>
<proteinExistence type="predicted"/>
<comment type="caution">
    <text evidence="2">The sequence shown here is derived from an EMBL/GenBank/DDBJ whole genome shotgun (WGS) entry which is preliminary data.</text>
</comment>
<dbReference type="AlphaFoldDB" id="A0A645BRA3"/>
<sequence>MPAVTSGITAKYSRRRSANSKEEGRFGSSVKTTLSLLLFTPTSERLPPTAISIAFTPDKERTYFSTFSVTSSV</sequence>